<feature type="transmembrane region" description="Helical" evidence="3">
    <location>
        <begin position="792"/>
        <end position="816"/>
    </location>
</feature>
<dbReference type="PANTHER" id="PTHR24177:SF470">
    <property type="entry name" value="ANKYRIN REPEAT PROTEIN"/>
    <property type="match status" value="1"/>
</dbReference>
<sequence>MDPSEDTKNKTGPEEELIDKLFKAVMKNKWEEVVTIYKNDSTAHEAKLITRSEDTALHIAVSNGRTTRVAELLETINENVLMRMKNAKGNTPLHLAASLGNLKICAKMVSKNREVMANLLAVRNEEGETPIFLAACHGHDDVFFYLTQNILHVEIKEEYLRRNNGDTILHVTISGEYFNMAMKIIDDYQYLVDAMNVDGLSPLHVLANKPNAFKSSTQLRTFDRFIYYCLYVDLNIIVKKKLGASEKKKIEKYRRHIGGEDIDIGEHYPKNYETCMNFFNFLLKKLFRAIIGRTSNSGNNEDEENPLGLGYGSEMPSSPSTVGSDEQKDGAQGVSSSSTASSSSKGQEKIEDTTGEKKDSKQTSSFKQYCFEEVKMDDNRERLFPPNYDTLVLLSQFVLKVFLVILGVGIWRINELQRKKELHMRAKLVMEKLVEYTKLYISYGNTGSEPDRRKAQEIPDFNPAEVTEKEINSQDKDAEQKNVVLLPIENRQPHVYKFLTKKENIPIDIVFWHVDDQEKKGKGQTPILIAAKAGITEMVEKIFEEFPVAIQDEDAEQKNVALLAIENRQPHVYMFLLKKENIPTDSVFRHVDNQGNSALHLAATQCKEYRPWLISGSALQMQWELKWFQFVKNSMPPNYFRKYNEKKEKPDEVFASTHKDLIKDGSEWLGKTSESCSVVAALVATVAFATSSTVPGGINEDKGTPTLEDEPAFNAFAISSLAALCFSITALVFFLSILTSRYQVKDFALDLPRKLLLGLTSLFASIASMLVSFCAGHLFVLNGQLRYVAYPLYAFLCLPITFFAFAQLSLYFDLLLSIFKKVPQRSYEVLAN</sequence>
<dbReference type="Pfam" id="PF12796">
    <property type="entry name" value="Ank_2"/>
    <property type="match status" value="1"/>
</dbReference>
<dbReference type="eggNOG" id="KOG0504">
    <property type="taxonomic scope" value="Eukaryota"/>
</dbReference>
<keyword evidence="6" id="KW-1185">Reference proteome</keyword>
<dbReference type="KEGG" id="mnt:21401695"/>
<dbReference type="AlphaFoldDB" id="W9RGM7"/>
<gene>
    <name evidence="5" type="ORF">L484_018729</name>
</gene>
<protein>
    <recommendedName>
        <fullName evidence="4">PGG domain-containing protein</fullName>
    </recommendedName>
</protein>
<evidence type="ECO:0000313" key="5">
    <source>
        <dbReference type="EMBL" id="EXB89628.1"/>
    </source>
</evidence>
<dbReference type="InterPro" id="IPR002110">
    <property type="entry name" value="Ankyrin_rpt"/>
</dbReference>
<dbReference type="Proteomes" id="UP000030645">
    <property type="component" value="Unassembled WGS sequence"/>
</dbReference>
<feature type="domain" description="PGG" evidence="4">
    <location>
        <begin position="667"/>
        <end position="779"/>
    </location>
</feature>
<dbReference type="PROSITE" id="PS50088">
    <property type="entry name" value="ANK_REPEAT"/>
    <property type="match status" value="1"/>
</dbReference>
<keyword evidence="3" id="KW-0472">Membrane</keyword>
<evidence type="ECO:0000256" key="2">
    <source>
        <dbReference type="SAM" id="MobiDB-lite"/>
    </source>
</evidence>
<feature type="compositionally biased region" description="Low complexity" evidence="2">
    <location>
        <begin position="335"/>
        <end position="344"/>
    </location>
</feature>
<feature type="transmembrane region" description="Helical" evidence="3">
    <location>
        <begin position="676"/>
        <end position="695"/>
    </location>
</feature>
<feature type="transmembrane region" description="Helical" evidence="3">
    <location>
        <begin position="391"/>
        <end position="411"/>
    </location>
</feature>
<proteinExistence type="predicted"/>
<keyword evidence="3" id="KW-0812">Transmembrane</keyword>
<dbReference type="SMART" id="SM00248">
    <property type="entry name" value="ANK"/>
    <property type="match status" value="6"/>
</dbReference>
<feature type="region of interest" description="Disordered" evidence="2">
    <location>
        <begin position="294"/>
        <end position="361"/>
    </location>
</feature>
<dbReference type="PROSITE" id="PS50297">
    <property type="entry name" value="ANK_REP_REGION"/>
    <property type="match status" value="1"/>
</dbReference>
<dbReference type="OrthoDB" id="1868897at2759"/>
<evidence type="ECO:0000313" key="6">
    <source>
        <dbReference type="Proteomes" id="UP000030645"/>
    </source>
</evidence>
<dbReference type="GO" id="GO:0016020">
    <property type="term" value="C:membrane"/>
    <property type="evidence" value="ECO:0007669"/>
    <property type="project" value="TreeGrafter"/>
</dbReference>
<reference evidence="6" key="1">
    <citation type="submission" date="2013-01" db="EMBL/GenBank/DDBJ databases">
        <title>Draft Genome Sequence of a Mulberry Tree, Morus notabilis C.K. Schneid.</title>
        <authorList>
            <person name="He N."/>
            <person name="Zhao S."/>
        </authorList>
    </citation>
    <scope>NUCLEOTIDE SEQUENCE</scope>
</reference>
<feature type="repeat" description="ANK" evidence="1">
    <location>
        <begin position="88"/>
        <end position="115"/>
    </location>
</feature>
<accession>W9RGM7</accession>
<evidence type="ECO:0000259" key="4">
    <source>
        <dbReference type="Pfam" id="PF13962"/>
    </source>
</evidence>
<dbReference type="InterPro" id="IPR026961">
    <property type="entry name" value="PGG_dom"/>
</dbReference>
<name>W9RGM7_9ROSA</name>
<dbReference type="Pfam" id="PF13962">
    <property type="entry name" value="PGG"/>
    <property type="match status" value="1"/>
</dbReference>
<evidence type="ECO:0000256" key="1">
    <source>
        <dbReference type="PROSITE-ProRule" id="PRU00023"/>
    </source>
</evidence>
<feature type="compositionally biased region" description="Polar residues" evidence="2">
    <location>
        <begin position="315"/>
        <end position="324"/>
    </location>
</feature>
<keyword evidence="1" id="KW-0040">ANK repeat</keyword>
<evidence type="ECO:0000256" key="3">
    <source>
        <dbReference type="SAM" id="Phobius"/>
    </source>
</evidence>
<feature type="transmembrane region" description="Helical" evidence="3">
    <location>
        <begin position="715"/>
        <end position="735"/>
    </location>
</feature>
<dbReference type="EMBL" id="KE345012">
    <property type="protein sequence ID" value="EXB89628.1"/>
    <property type="molecule type" value="Genomic_DNA"/>
</dbReference>
<dbReference type="STRING" id="981085.W9RGM7"/>
<organism evidence="5 6">
    <name type="scientific">Morus notabilis</name>
    <dbReference type="NCBI Taxonomy" id="981085"/>
    <lineage>
        <taxon>Eukaryota</taxon>
        <taxon>Viridiplantae</taxon>
        <taxon>Streptophyta</taxon>
        <taxon>Embryophyta</taxon>
        <taxon>Tracheophyta</taxon>
        <taxon>Spermatophyta</taxon>
        <taxon>Magnoliopsida</taxon>
        <taxon>eudicotyledons</taxon>
        <taxon>Gunneridae</taxon>
        <taxon>Pentapetalae</taxon>
        <taxon>rosids</taxon>
        <taxon>fabids</taxon>
        <taxon>Rosales</taxon>
        <taxon>Moraceae</taxon>
        <taxon>Moreae</taxon>
        <taxon>Morus</taxon>
    </lineage>
</organism>
<dbReference type="PANTHER" id="PTHR24177">
    <property type="entry name" value="CASKIN"/>
    <property type="match status" value="1"/>
</dbReference>
<dbReference type="SUPFAM" id="SSF48403">
    <property type="entry name" value="Ankyrin repeat"/>
    <property type="match status" value="2"/>
</dbReference>
<dbReference type="Gene3D" id="1.25.40.20">
    <property type="entry name" value="Ankyrin repeat-containing domain"/>
    <property type="match status" value="2"/>
</dbReference>
<keyword evidence="3" id="KW-1133">Transmembrane helix</keyword>
<feature type="transmembrane region" description="Helical" evidence="3">
    <location>
        <begin position="755"/>
        <end position="780"/>
    </location>
</feature>
<feature type="compositionally biased region" description="Basic and acidic residues" evidence="2">
    <location>
        <begin position="346"/>
        <end position="361"/>
    </location>
</feature>
<dbReference type="InterPro" id="IPR036770">
    <property type="entry name" value="Ankyrin_rpt-contain_sf"/>
</dbReference>